<reference evidence="1" key="1">
    <citation type="submission" date="2021-01" db="EMBL/GenBank/DDBJ databases">
        <authorList>
            <person name="Lovell J.T."/>
            <person name="Bentley N."/>
            <person name="Bhattarai G."/>
            <person name="Jenkins J.W."/>
            <person name="Sreedasyam A."/>
            <person name="Alarcon Y."/>
            <person name="Bock C."/>
            <person name="Boston L."/>
            <person name="Carlson J."/>
            <person name="Cervantes K."/>
            <person name="Clermont K."/>
            <person name="Krom N."/>
            <person name="Kubenka K."/>
            <person name="Mamidi S."/>
            <person name="Mattison C."/>
            <person name="Monteros M."/>
            <person name="Pisani C."/>
            <person name="Plott C."/>
            <person name="Rajasekar S."/>
            <person name="Rhein H.S."/>
            <person name="Rohla C."/>
            <person name="Song M."/>
            <person name="Hilaire R.S."/>
            <person name="Shu S."/>
            <person name="Wells L."/>
            <person name="Wang X."/>
            <person name="Webber J."/>
            <person name="Heerema R.J."/>
            <person name="Klein P."/>
            <person name="Conner P."/>
            <person name="Grauke L."/>
            <person name="Grimwood J."/>
            <person name="Schmutz J."/>
            <person name="Randall J.J."/>
        </authorList>
    </citation>
    <scope>NUCLEOTIDE SEQUENCE</scope>
    <source>
        <tissue evidence="1">Leaf</tissue>
    </source>
</reference>
<accession>A0A922JFX3</accession>
<evidence type="ECO:0000313" key="2">
    <source>
        <dbReference type="Proteomes" id="UP000811246"/>
    </source>
</evidence>
<dbReference type="Proteomes" id="UP000811246">
    <property type="component" value="Chromosome 7"/>
</dbReference>
<dbReference type="EMBL" id="CM031831">
    <property type="protein sequence ID" value="KAG6702804.1"/>
    <property type="molecule type" value="Genomic_DNA"/>
</dbReference>
<sequence>MYLTHETLEDFVLTSHPSPFTFLTHDPRSRSQNPYGVLSLFCKLQMLNANAHSIQICLLTSWMSWIL</sequence>
<proteinExistence type="predicted"/>
<dbReference type="AlphaFoldDB" id="A0A922JFX3"/>
<comment type="caution">
    <text evidence="1">The sequence shown here is derived from an EMBL/GenBank/DDBJ whole genome shotgun (WGS) entry which is preliminary data.</text>
</comment>
<protein>
    <submittedName>
        <fullName evidence="1">Uncharacterized protein</fullName>
    </submittedName>
</protein>
<evidence type="ECO:0000313" key="1">
    <source>
        <dbReference type="EMBL" id="KAG6702804.1"/>
    </source>
</evidence>
<organism evidence="1 2">
    <name type="scientific">Carya illinoinensis</name>
    <name type="common">Pecan</name>
    <dbReference type="NCBI Taxonomy" id="32201"/>
    <lineage>
        <taxon>Eukaryota</taxon>
        <taxon>Viridiplantae</taxon>
        <taxon>Streptophyta</taxon>
        <taxon>Embryophyta</taxon>
        <taxon>Tracheophyta</taxon>
        <taxon>Spermatophyta</taxon>
        <taxon>Magnoliopsida</taxon>
        <taxon>eudicotyledons</taxon>
        <taxon>Gunneridae</taxon>
        <taxon>Pentapetalae</taxon>
        <taxon>rosids</taxon>
        <taxon>fabids</taxon>
        <taxon>Fagales</taxon>
        <taxon>Juglandaceae</taxon>
        <taxon>Carya</taxon>
    </lineage>
</organism>
<gene>
    <name evidence="1" type="ORF">I3842_07G054000</name>
</gene>
<name>A0A922JFX3_CARIL</name>